<name>A0A5B0L022_9PROT</name>
<sequence length="72" mass="8146">MIVRKAARGYRLLGERTGAPFVRGDGGRTRRLPVRWSPIIPAVFAGSSGRSTDPARDLRRRNRRSQRIAKMN</sequence>
<feature type="compositionally biased region" description="Basic residues" evidence="1">
    <location>
        <begin position="58"/>
        <end position="72"/>
    </location>
</feature>
<evidence type="ECO:0000313" key="2">
    <source>
        <dbReference type="EMBL" id="KAA1056564.1"/>
    </source>
</evidence>
<reference evidence="2 3" key="1">
    <citation type="submission" date="2019-07" db="EMBL/GenBank/DDBJ databases">
        <title>Genome sequencing of the stress-tolerant strain Azospirillum brasilense Az19.</title>
        <authorList>
            <person name="Maroniche G.A."/>
            <person name="Garcia J.E."/>
            <person name="Pagnussat L."/>
            <person name="Amenta M."/>
            <person name="Creus C.M."/>
        </authorList>
    </citation>
    <scope>NUCLEOTIDE SEQUENCE [LARGE SCALE GENOMIC DNA]</scope>
    <source>
        <strain evidence="2 3">Az19</strain>
    </source>
</reference>
<dbReference type="EMBL" id="VEWN01000004">
    <property type="protein sequence ID" value="KAA1056564.1"/>
    <property type="molecule type" value="Genomic_DNA"/>
</dbReference>
<dbReference type="AlphaFoldDB" id="A0A5B0L022"/>
<evidence type="ECO:0000313" key="3">
    <source>
        <dbReference type="Proteomes" id="UP000325333"/>
    </source>
</evidence>
<accession>A0A5B0L022</accession>
<dbReference type="Proteomes" id="UP000325333">
    <property type="component" value="Unassembled WGS sequence"/>
</dbReference>
<proteinExistence type="predicted"/>
<gene>
    <name evidence="2" type="ORF">FH063_004712</name>
</gene>
<evidence type="ECO:0000256" key="1">
    <source>
        <dbReference type="SAM" id="MobiDB-lite"/>
    </source>
</evidence>
<protein>
    <submittedName>
        <fullName evidence="2">Uncharacterized protein</fullName>
    </submittedName>
</protein>
<organism evidence="2 3">
    <name type="scientific">Azospirillum argentinense</name>
    <dbReference type="NCBI Taxonomy" id="2970906"/>
    <lineage>
        <taxon>Bacteria</taxon>
        <taxon>Pseudomonadati</taxon>
        <taxon>Pseudomonadota</taxon>
        <taxon>Alphaproteobacteria</taxon>
        <taxon>Rhodospirillales</taxon>
        <taxon>Azospirillaceae</taxon>
        <taxon>Azospirillum</taxon>
    </lineage>
</organism>
<feature type="region of interest" description="Disordered" evidence="1">
    <location>
        <begin position="45"/>
        <end position="72"/>
    </location>
</feature>
<comment type="caution">
    <text evidence="2">The sequence shown here is derived from an EMBL/GenBank/DDBJ whole genome shotgun (WGS) entry which is preliminary data.</text>
</comment>